<dbReference type="AlphaFoldDB" id="A0AAN6I3C4"/>
<keyword evidence="2" id="KW-0813">Transport</keyword>
<reference evidence="7" key="1">
    <citation type="journal article" date="2021" name="G3 (Bethesda)">
        <title>Genomic diversity, chromosomal rearrangements, and interspecies hybridization in the ogataea polymorpha species complex.</title>
        <authorList>
            <person name="Hanson S.J."/>
            <person name="Cinneide E.O."/>
            <person name="Salzberg L.I."/>
            <person name="Wolfe K.H."/>
            <person name="McGowan J."/>
            <person name="Fitzpatrick D.A."/>
            <person name="Matlin K."/>
        </authorList>
    </citation>
    <scope>NUCLEOTIDE SEQUENCE</scope>
    <source>
        <strain evidence="7">61-244</strain>
    </source>
</reference>
<dbReference type="Pfam" id="PF07690">
    <property type="entry name" value="MFS_1"/>
    <property type="match status" value="1"/>
</dbReference>
<feature type="transmembrane region" description="Helical" evidence="6">
    <location>
        <begin position="149"/>
        <end position="168"/>
    </location>
</feature>
<evidence type="ECO:0000256" key="5">
    <source>
        <dbReference type="ARBA" id="ARBA00023136"/>
    </source>
</evidence>
<gene>
    <name evidence="7" type="ORF">KL928_005140</name>
</gene>
<dbReference type="EMBL" id="JAHLUX010000012">
    <property type="protein sequence ID" value="KAG7816174.1"/>
    <property type="molecule type" value="Genomic_DNA"/>
</dbReference>
<evidence type="ECO:0000313" key="8">
    <source>
        <dbReference type="Proteomes" id="UP001196530"/>
    </source>
</evidence>
<dbReference type="Proteomes" id="UP001196530">
    <property type="component" value="Unassembled WGS sequence"/>
</dbReference>
<feature type="transmembrane region" description="Helical" evidence="6">
    <location>
        <begin position="86"/>
        <end position="108"/>
    </location>
</feature>
<comment type="caution">
    <text evidence="7">The sequence shown here is derived from an EMBL/GenBank/DDBJ whole genome shotgun (WGS) entry which is preliminary data.</text>
</comment>
<dbReference type="GeneID" id="66129191"/>
<keyword evidence="4 6" id="KW-1133">Transmembrane helix</keyword>
<evidence type="ECO:0000313" key="7">
    <source>
        <dbReference type="EMBL" id="KAG7816174.1"/>
    </source>
</evidence>
<name>A0AAN6I3C4_PICAN</name>
<evidence type="ECO:0000256" key="6">
    <source>
        <dbReference type="SAM" id="Phobius"/>
    </source>
</evidence>
<dbReference type="PANTHER" id="PTHR43791">
    <property type="entry name" value="PERMEASE-RELATED"/>
    <property type="match status" value="1"/>
</dbReference>
<dbReference type="PANTHER" id="PTHR43791:SF1">
    <property type="entry name" value="ALLANTOATE PERMEASE"/>
    <property type="match status" value="1"/>
</dbReference>
<feature type="transmembrane region" description="Helical" evidence="6">
    <location>
        <begin position="242"/>
        <end position="262"/>
    </location>
</feature>
<keyword evidence="5 6" id="KW-0472">Membrane</keyword>
<dbReference type="Gene3D" id="1.20.1250.20">
    <property type="entry name" value="MFS general substrate transporter like domains"/>
    <property type="match status" value="1"/>
</dbReference>
<dbReference type="GO" id="GO:0022857">
    <property type="term" value="F:transmembrane transporter activity"/>
    <property type="evidence" value="ECO:0007669"/>
    <property type="project" value="InterPro"/>
</dbReference>
<evidence type="ECO:0000256" key="1">
    <source>
        <dbReference type="ARBA" id="ARBA00004141"/>
    </source>
</evidence>
<proteinExistence type="predicted"/>
<feature type="transmembrane region" description="Helical" evidence="6">
    <location>
        <begin position="120"/>
        <end position="137"/>
    </location>
</feature>
<dbReference type="InterPro" id="IPR011701">
    <property type="entry name" value="MFS"/>
</dbReference>
<dbReference type="GO" id="GO:0016020">
    <property type="term" value="C:membrane"/>
    <property type="evidence" value="ECO:0007669"/>
    <property type="project" value="UniProtKB-SubCell"/>
</dbReference>
<dbReference type="InterPro" id="IPR036259">
    <property type="entry name" value="MFS_trans_sf"/>
</dbReference>
<sequence length="306" mass="34452">MVKYADSYKVEPWRLNLFIIGAVSMVIGIAFVLYVPDDPSKAWFLDDEEKARLVERLRGNQQGFGSKQIKMHQIKEALTDVVTWYYFWYGVSSDIPSGSMGSFGSILLNDDFEFSVSKSMLMNLPSGAIGFLGNPLFVWSCQKVWNSRMFISVFSTVICIAAACMLAWPNGNNKVGLAGFYLQELNPISMVQCLSCFSSNTGGTTKKAVMDAIFLIGYCAGMIIGPQTFIDSQAPSYYGGKVAIVVSYSAGLVFLLLIWWEYERRNRKNEKMLREHPEIAEEAGRIENIEFADLTDKENPFFRYST</sequence>
<dbReference type="SUPFAM" id="SSF103473">
    <property type="entry name" value="MFS general substrate transporter"/>
    <property type="match status" value="1"/>
</dbReference>
<feature type="transmembrane region" description="Helical" evidence="6">
    <location>
        <begin position="12"/>
        <end position="35"/>
    </location>
</feature>
<accession>A0AAN6I3C4</accession>
<protein>
    <recommendedName>
        <fullName evidence="9">Allantoate permease</fullName>
    </recommendedName>
</protein>
<comment type="subcellular location">
    <subcellularLocation>
        <location evidence="1">Membrane</location>
        <topology evidence="1">Multi-pass membrane protein</topology>
    </subcellularLocation>
</comment>
<feature type="transmembrane region" description="Helical" evidence="6">
    <location>
        <begin position="208"/>
        <end position="230"/>
    </location>
</feature>
<evidence type="ECO:0000256" key="3">
    <source>
        <dbReference type="ARBA" id="ARBA00022692"/>
    </source>
</evidence>
<organism evidence="7 8">
    <name type="scientific">Pichia angusta</name>
    <name type="common">Yeast</name>
    <name type="synonym">Hansenula polymorpha</name>
    <dbReference type="NCBI Taxonomy" id="870730"/>
    <lineage>
        <taxon>Eukaryota</taxon>
        <taxon>Fungi</taxon>
        <taxon>Dikarya</taxon>
        <taxon>Ascomycota</taxon>
        <taxon>Saccharomycotina</taxon>
        <taxon>Pichiomycetes</taxon>
        <taxon>Pichiales</taxon>
        <taxon>Pichiaceae</taxon>
        <taxon>Ogataea</taxon>
    </lineage>
</organism>
<evidence type="ECO:0000256" key="2">
    <source>
        <dbReference type="ARBA" id="ARBA00022448"/>
    </source>
</evidence>
<dbReference type="RefSeq" id="XP_043057727.1">
    <property type="nucleotide sequence ID" value="XM_043205917.1"/>
</dbReference>
<evidence type="ECO:0008006" key="9">
    <source>
        <dbReference type="Google" id="ProtNLM"/>
    </source>
</evidence>
<keyword evidence="3 6" id="KW-0812">Transmembrane</keyword>
<evidence type="ECO:0000256" key="4">
    <source>
        <dbReference type="ARBA" id="ARBA00022989"/>
    </source>
</evidence>